<dbReference type="Proteomes" id="UP001642484">
    <property type="component" value="Unassembled WGS sequence"/>
</dbReference>
<comment type="caution">
    <text evidence="3">The sequence shown here is derived from an EMBL/GenBank/DDBJ whole genome shotgun (WGS) entry which is preliminary data.</text>
</comment>
<keyword evidence="4" id="KW-1185">Reference proteome</keyword>
<accession>A0ABP0PIR0</accession>
<evidence type="ECO:0000256" key="1">
    <source>
        <dbReference type="SAM" id="MobiDB-lite"/>
    </source>
</evidence>
<evidence type="ECO:0000313" key="3">
    <source>
        <dbReference type="EMBL" id="CAK9075719.1"/>
    </source>
</evidence>
<evidence type="ECO:0000313" key="2">
    <source>
        <dbReference type="EMBL" id="CAK9063448.1"/>
    </source>
</evidence>
<sequence>MAELDDSVDVEMLKNRYEESVAANEDLKHENEALEELMEQVHDLAEDWQEVLDRKRVGEPIEEALEALRQRRQRVAARLAEINRGDLGPRRRRSGGSQASPVEELTKATEESQVLKTQNQELKEAIQQARSMIHSKLDLHQAEHLGLKTDRQELKDLLKEAKNFSERWQQHWDERKRTDTAEEEAEDIDGKCRVVSNNGKVNMMNALIDQ</sequence>
<dbReference type="EMBL" id="CAXAMN010021795">
    <property type="protein sequence ID" value="CAK9063448.1"/>
    <property type="molecule type" value="Genomic_DNA"/>
</dbReference>
<proteinExistence type="predicted"/>
<reference evidence="3 4" key="1">
    <citation type="submission" date="2024-02" db="EMBL/GenBank/DDBJ databases">
        <authorList>
            <person name="Chen Y."/>
            <person name="Shah S."/>
            <person name="Dougan E. K."/>
            <person name="Thang M."/>
            <person name="Chan C."/>
        </authorList>
    </citation>
    <scope>NUCLEOTIDE SEQUENCE [LARGE SCALE GENOMIC DNA]</scope>
</reference>
<organism evidence="3 4">
    <name type="scientific">Durusdinium trenchii</name>
    <dbReference type="NCBI Taxonomy" id="1381693"/>
    <lineage>
        <taxon>Eukaryota</taxon>
        <taxon>Sar</taxon>
        <taxon>Alveolata</taxon>
        <taxon>Dinophyceae</taxon>
        <taxon>Suessiales</taxon>
        <taxon>Symbiodiniaceae</taxon>
        <taxon>Durusdinium</taxon>
    </lineage>
</organism>
<name>A0ABP0PIR0_9DINO</name>
<feature type="region of interest" description="Disordered" evidence="1">
    <location>
        <begin position="83"/>
        <end position="110"/>
    </location>
</feature>
<gene>
    <name evidence="2" type="ORF">CCMP2556_LOCUS31183</name>
    <name evidence="3" type="ORF">CCMP2556_LOCUS37294</name>
</gene>
<protein>
    <submittedName>
        <fullName evidence="3">Uncharacterized protein</fullName>
    </submittedName>
</protein>
<evidence type="ECO:0000313" key="4">
    <source>
        <dbReference type="Proteomes" id="UP001642484"/>
    </source>
</evidence>
<dbReference type="EMBL" id="CAXAMN010023173">
    <property type="protein sequence ID" value="CAK9075719.1"/>
    <property type="molecule type" value="Genomic_DNA"/>
</dbReference>